<sequence>MRPSQHPAPRSGRLRRWLVGLALLTALALAYGLSLNWFAHRLGNDVEKSLRVPDAVDSDNAVLTPR</sequence>
<keyword evidence="2" id="KW-1185">Reference proteome</keyword>
<dbReference type="RefSeq" id="WP_137267972.1">
    <property type="nucleotide sequence ID" value="NZ_SZUA01000003.1"/>
</dbReference>
<protein>
    <recommendedName>
        <fullName evidence="3">Two-component sensor histidine kinase</fullName>
    </recommendedName>
</protein>
<dbReference type="EMBL" id="SZUA01000003">
    <property type="protein sequence ID" value="TKR29569.1"/>
    <property type="molecule type" value="Genomic_DNA"/>
</dbReference>
<name>A0A4U5JT86_9GAMM</name>
<comment type="caution">
    <text evidence="1">The sequence shown here is derived from an EMBL/GenBank/DDBJ whole genome shotgun (WGS) entry which is preliminary data.</text>
</comment>
<evidence type="ECO:0008006" key="3">
    <source>
        <dbReference type="Google" id="ProtNLM"/>
    </source>
</evidence>
<reference evidence="1 2" key="1">
    <citation type="submission" date="2019-04" db="EMBL/GenBank/DDBJ databases">
        <title>Reference strain of H23.</title>
        <authorList>
            <person name="Luo X."/>
        </authorList>
    </citation>
    <scope>NUCLEOTIDE SEQUENCE [LARGE SCALE GENOMIC DNA]</scope>
    <source>
        <strain evidence="1 2">H23</strain>
    </source>
</reference>
<organism evidence="1 2">
    <name type="scientific">Luteimonas gilva</name>
    <dbReference type="NCBI Taxonomy" id="2572684"/>
    <lineage>
        <taxon>Bacteria</taxon>
        <taxon>Pseudomonadati</taxon>
        <taxon>Pseudomonadota</taxon>
        <taxon>Gammaproteobacteria</taxon>
        <taxon>Lysobacterales</taxon>
        <taxon>Lysobacteraceae</taxon>
        <taxon>Luteimonas</taxon>
    </lineage>
</organism>
<dbReference type="Proteomes" id="UP000308707">
    <property type="component" value="Unassembled WGS sequence"/>
</dbReference>
<proteinExistence type="predicted"/>
<gene>
    <name evidence="1" type="ORF">FCE95_15680</name>
</gene>
<dbReference type="AlphaFoldDB" id="A0A4U5JT86"/>
<evidence type="ECO:0000313" key="2">
    <source>
        <dbReference type="Proteomes" id="UP000308707"/>
    </source>
</evidence>
<accession>A0A4U5JT86</accession>
<evidence type="ECO:0000313" key="1">
    <source>
        <dbReference type="EMBL" id="TKR29569.1"/>
    </source>
</evidence>